<dbReference type="InterPro" id="IPR011990">
    <property type="entry name" value="TPR-like_helical_dom_sf"/>
</dbReference>
<sequence length="77" mass="8591">DDRNVSSWTSMIVGYGMHGHGKDALDCFQYEGVGAEPNYVTFIGVLSVCVHGGNYVVLSNIYANKGLWKEVELWKTY</sequence>
<dbReference type="InterPro" id="IPR046848">
    <property type="entry name" value="E_motif"/>
</dbReference>
<dbReference type="GO" id="GO:0003723">
    <property type="term" value="F:RNA binding"/>
    <property type="evidence" value="ECO:0007669"/>
    <property type="project" value="InterPro"/>
</dbReference>
<dbReference type="Pfam" id="PF01535">
    <property type="entry name" value="PPR"/>
    <property type="match status" value="1"/>
</dbReference>
<protein>
    <submittedName>
        <fullName evidence="2">Pentatricopeptide repeat-containing protein</fullName>
    </submittedName>
</protein>
<name>A0A392R7V3_9FABA</name>
<dbReference type="Proteomes" id="UP000265520">
    <property type="component" value="Unassembled WGS sequence"/>
</dbReference>
<dbReference type="Pfam" id="PF20431">
    <property type="entry name" value="E_motif"/>
    <property type="match status" value="1"/>
</dbReference>
<dbReference type="NCBIfam" id="TIGR00756">
    <property type="entry name" value="PPR"/>
    <property type="match status" value="1"/>
</dbReference>
<dbReference type="Gene3D" id="1.25.40.10">
    <property type="entry name" value="Tetratricopeptide repeat domain"/>
    <property type="match status" value="1"/>
</dbReference>
<dbReference type="PANTHER" id="PTHR47926">
    <property type="entry name" value="PENTATRICOPEPTIDE REPEAT-CONTAINING PROTEIN"/>
    <property type="match status" value="1"/>
</dbReference>
<dbReference type="PANTHER" id="PTHR47926:SF491">
    <property type="entry name" value="(WILD MALAYSIAN BANANA) HYPOTHETICAL PROTEIN"/>
    <property type="match status" value="1"/>
</dbReference>
<evidence type="ECO:0000313" key="2">
    <source>
        <dbReference type="EMBL" id="MCI31625.1"/>
    </source>
</evidence>
<comment type="caution">
    <text evidence="2">The sequence shown here is derived from an EMBL/GenBank/DDBJ whole genome shotgun (WGS) entry which is preliminary data.</text>
</comment>
<evidence type="ECO:0000256" key="1">
    <source>
        <dbReference type="ARBA" id="ARBA00022737"/>
    </source>
</evidence>
<keyword evidence="1" id="KW-0677">Repeat</keyword>
<keyword evidence="3" id="KW-1185">Reference proteome</keyword>
<reference evidence="2 3" key="1">
    <citation type="journal article" date="2018" name="Front. Plant Sci.">
        <title>Red Clover (Trifolium pratense) and Zigzag Clover (T. medium) - A Picture of Genomic Similarities and Differences.</title>
        <authorList>
            <person name="Dluhosova J."/>
            <person name="Istvanek J."/>
            <person name="Nedelnik J."/>
            <person name="Repkova J."/>
        </authorList>
    </citation>
    <scope>NUCLEOTIDE SEQUENCE [LARGE SCALE GENOMIC DNA]</scope>
    <source>
        <strain evidence="3">cv. 10/8</strain>
        <tissue evidence="2">Leaf</tissue>
    </source>
</reference>
<organism evidence="2 3">
    <name type="scientific">Trifolium medium</name>
    <dbReference type="NCBI Taxonomy" id="97028"/>
    <lineage>
        <taxon>Eukaryota</taxon>
        <taxon>Viridiplantae</taxon>
        <taxon>Streptophyta</taxon>
        <taxon>Embryophyta</taxon>
        <taxon>Tracheophyta</taxon>
        <taxon>Spermatophyta</taxon>
        <taxon>Magnoliopsida</taxon>
        <taxon>eudicotyledons</taxon>
        <taxon>Gunneridae</taxon>
        <taxon>Pentapetalae</taxon>
        <taxon>rosids</taxon>
        <taxon>fabids</taxon>
        <taxon>Fabales</taxon>
        <taxon>Fabaceae</taxon>
        <taxon>Papilionoideae</taxon>
        <taxon>50 kb inversion clade</taxon>
        <taxon>NPAAA clade</taxon>
        <taxon>Hologalegina</taxon>
        <taxon>IRL clade</taxon>
        <taxon>Trifolieae</taxon>
        <taxon>Trifolium</taxon>
    </lineage>
</organism>
<evidence type="ECO:0000313" key="3">
    <source>
        <dbReference type="Proteomes" id="UP000265520"/>
    </source>
</evidence>
<dbReference type="InterPro" id="IPR046960">
    <property type="entry name" value="PPR_At4g14850-like_plant"/>
</dbReference>
<dbReference type="AlphaFoldDB" id="A0A392R7V3"/>
<accession>A0A392R7V3</accession>
<feature type="non-terminal residue" evidence="2">
    <location>
        <position position="1"/>
    </location>
</feature>
<dbReference type="GO" id="GO:0009451">
    <property type="term" value="P:RNA modification"/>
    <property type="evidence" value="ECO:0007669"/>
    <property type="project" value="InterPro"/>
</dbReference>
<proteinExistence type="predicted"/>
<dbReference type="EMBL" id="LXQA010188584">
    <property type="protein sequence ID" value="MCI31625.1"/>
    <property type="molecule type" value="Genomic_DNA"/>
</dbReference>
<dbReference type="InterPro" id="IPR002885">
    <property type="entry name" value="PPR_rpt"/>
</dbReference>